<dbReference type="Gene3D" id="3.40.50.10770">
    <property type="entry name" value="Hypothetical protein VC1899 like domain (Restriction endonuclease-like)"/>
    <property type="match status" value="1"/>
</dbReference>
<dbReference type="OrthoDB" id="43371at2157"/>
<dbReference type="EMBL" id="CP000493">
    <property type="protein sequence ID" value="ABM80618.1"/>
    <property type="molecule type" value="Genomic_DNA"/>
</dbReference>
<organism evidence="2 3">
    <name type="scientific">Hyperthermus butylicus (strain DSM 5456 / JCM 9403 / PLM1-5)</name>
    <dbReference type="NCBI Taxonomy" id="415426"/>
    <lineage>
        <taxon>Archaea</taxon>
        <taxon>Thermoproteota</taxon>
        <taxon>Thermoprotei</taxon>
        <taxon>Desulfurococcales</taxon>
        <taxon>Pyrodictiaceae</taxon>
        <taxon>Hyperthermus</taxon>
    </lineage>
</organism>
<dbReference type="RefSeq" id="WP_011821936.1">
    <property type="nucleotide sequence ID" value="NC_008818.1"/>
</dbReference>
<keyword evidence="3" id="KW-1185">Reference proteome</keyword>
<dbReference type="HOGENOM" id="CLU_082641_0_0_2"/>
<dbReference type="STRING" id="415426.Hbut_0764"/>
<dbReference type="Proteomes" id="UP000002593">
    <property type="component" value="Chromosome"/>
</dbReference>
<name>A2BKV7_HYPBU</name>
<evidence type="ECO:0000259" key="1">
    <source>
        <dbReference type="Pfam" id="PF09651"/>
    </source>
</evidence>
<sequence length="286" mass="31316">MQAHLVIVGTSVLRNALQRAQRGAHDGCSWPGDRCLELLASCADPRRLDRGKCAELRRDSRCWSYVECLVKSDPYGMSAELNAMEWVLGSGCAGVGRIVLYASDTLEGRYAAEILRGFLTGKCRGAEVSERMVSGLGTDFWRGLINIVEAITSDVKELAREGYTVYLNATGGFKPEAGIALLAASLAGPIAAYYKHESMREAVMLPLIPLNVDKGRVLAIVAKLEYLAHHKPKIRLDDPQLVEVQWILYFLAQSGALESLGEGYYKVTDCAAEILTLVSKLYLGML</sequence>
<evidence type="ECO:0000313" key="2">
    <source>
        <dbReference type="EMBL" id="ABM80618.1"/>
    </source>
</evidence>
<reference evidence="2 3" key="1">
    <citation type="journal article" date="2007" name="Archaea">
        <title>The genome of Hyperthermus butylicus: a sulfur-reducing, peptide fermenting, neutrophilic Crenarchaeote growing up to 108 degrees C.</title>
        <authorList>
            <person name="Brugger K."/>
            <person name="Chen L."/>
            <person name="Stark M."/>
            <person name="Zibat A."/>
            <person name="Redder P."/>
            <person name="Ruepp A."/>
            <person name="Awayez M."/>
            <person name="She Q."/>
            <person name="Garrett R.A."/>
            <person name="Klenk H.P."/>
        </authorList>
    </citation>
    <scope>NUCLEOTIDE SEQUENCE [LARGE SCALE GENOMIC DNA]</scope>
    <source>
        <strain evidence="3">DSM 5456 / JCM 9403 / PLM1-5</strain>
    </source>
</reference>
<evidence type="ECO:0000313" key="3">
    <source>
        <dbReference type="Proteomes" id="UP000002593"/>
    </source>
</evidence>
<dbReference type="CDD" id="cd09742">
    <property type="entry name" value="Csm6_III-A"/>
    <property type="match status" value="1"/>
</dbReference>
<dbReference type="AlphaFoldDB" id="A2BKV7"/>
<dbReference type="InterPro" id="IPR013442">
    <property type="entry name" value="SSO1393-like"/>
</dbReference>
<gene>
    <name evidence="2" type="ordered locus">Hbut_0764</name>
</gene>
<dbReference type="NCBIfam" id="TIGR02619">
    <property type="entry name" value="putative CRISPR-associated protein, APE2256 family"/>
    <property type="match status" value="1"/>
</dbReference>
<protein>
    <recommendedName>
        <fullName evidence="1">CRISPR system ring nuclease SSO1393-like domain-containing protein</fullName>
    </recommendedName>
</protein>
<accession>A2BKV7</accession>
<proteinExistence type="predicted"/>
<dbReference type="EnsemblBacteria" id="ABM80618">
    <property type="protein sequence ID" value="ABM80618"/>
    <property type="gene ID" value="Hbut_0764"/>
</dbReference>
<dbReference type="eggNOG" id="arCOG01935">
    <property type="taxonomic scope" value="Archaea"/>
</dbReference>
<dbReference type="GeneID" id="25393300"/>
<dbReference type="KEGG" id="hbu:Hbut_0764"/>
<dbReference type="Gene3D" id="1.10.196.30">
    <property type="match status" value="1"/>
</dbReference>
<dbReference type="Pfam" id="PF09651">
    <property type="entry name" value="Cas_APE2256"/>
    <property type="match status" value="1"/>
</dbReference>
<feature type="domain" description="CRISPR system ring nuclease SSO1393-like" evidence="1">
    <location>
        <begin position="76"/>
        <end position="207"/>
    </location>
</feature>